<evidence type="ECO:0000313" key="1">
    <source>
        <dbReference type="EMBL" id="GFO45803.1"/>
    </source>
</evidence>
<dbReference type="GO" id="GO:0003964">
    <property type="term" value="F:RNA-directed DNA polymerase activity"/>
    <property type="evidence" value="ECO:0007669"/>
    <property type="project" value="UniProtKB-KW"/>
</dbReference>
<dbReference type="EMBL" id="BLXT01008083">
    <property type="protein sequence ID" value="GFO45803.1"/>
    <property type="molecule type" value="Genomic_DNA"/>
</dbReference>
<dbReference type="Proteomes" id="UP000735302">
    <property type="component" value="Unassembled WGS sequence"/>
</dbReference>
<dbReference type="AlphaFoldDB" id="A0AAV4DP15"/>
<keyword evidence="2" id="KW-1185">Reference proteome</keyword>
<reference evidence="1 2" key="1">
    <citation type="journal article" date="2021" name="Elife">
        <title>Chloroplast acquisition without the gene transfer in kleptoplastic sea slugs, Plakobranchus ocellatus.</title>
        <authorList>
            <person name="Maeda T."/>
            <person name="Takahashi S."/>
            <person name="Yoshida T."/>
            <person name="Shimamura S."/>
            <person name="Takaki Y."/>
            <person name="Nagai Y."/>
            <person name="Toyoda A."/>
            <person name="Suzuki Y."/>
            <person name="Arimoto A."/>
            <person name="Ishii H."/>
            <person name="Satoh N."/>
            <person name="Nishiyama T."/>
            <person name="Hasebe M."/>
            <person name="Maruyama T."/>
            <person name="Minagawa J."/>
            <person name="Obokata J."/>
            <person name="Shigenobu S."/>
        </authorList>
    </citation>
    <scope>NUCLEOTIDE SEQUENCE [LARGE SCALE GENOMIC DNA]</scope>
</reference>
<keyword evidence="1" id="KW-0695">RNA-directed DNA polymerase</keyword>
<proteinExistence type="predicted"/>
<name>A0AAV4DP15_9GAST</name>
<protein>
    <submittedName>
        <fullName evidence="1">Reverse transcriptase</fullName>
    </submittedName>
</protein>
<sequence length="100" mass="11975">MKKAVQQSQEGHWTSCKSALQRTLTWNEIWHMTPLRTSFLIRAVYNLQQRVAKKLQRLYVTQRFACSTKSNVTSHIFHQVLVWKCCWHGYFEEELTTWVS</sequence>
<accession>A0AAV4DP15</accession>
<evidence type="ECO:0000313" key="2">
    <source>
        <dbReference type="Proteomes" id="UP000735302"/>
    </source>
</evidence>
<keyword evidence="1" id="KW-0808">Transferase</keyword>
<gene>
    <name evidence="1" type="ORF">PoB_007230800</name>
</gene>
<organism evidence="1 2">
    <name type="scientific">Plakobranchus ocellatus</name>
    <dbReference type="NCBI Taxonomy" id="259542"/>
    <lineage>
        <taxon>Eukaryota</taxon>
        <taxon>Metazoa</taxon>
        <taxon>Spiralia</taxon>
        <taxon>Lophotrochozoa</taxon>
        <taxon>Mollusca</taxon>
        <taxon>Gastropoda</taxon>
        <taxon>Heterobranchia</taxon>
        <taxon>Euthyneura</taxon>
        <taxon>Panpulmonata</taxon>
        <taxon>Sacoglossa</taxon>
        <taxon>Placobranchoidea</taxon>
        <taxon>Plakobranchidae</taxon>
        <taxon>Plakobranchus</taxon>
    </lineage>
</organism>
<keyword evidence="1" id="KW-0548">Nucleotidyltransferase</keyword>
<comment type="caution">
    <text evidence="1">The sequence shown here is derived from an EMBL/GenBank/DDBJ whole genome shotgun (WGS) entry which is preliminary data.</text>
</comment>